<protein>
    <submittedName>
        <fullName evidence="1">Uncharacterized protein</fullName>
    </submittedName>
</protein>
<proteinExistence type="predicted"/>
<dbReference type="EMBL" id="UNSH01000002">
    <property type="protein sequence ID" value="SZE99735.1"/>
    <property type="molecule type" value="Genomic_DNA"/>
</dbReference>
<reference evidence="1 2" key="1">
    <citation type="submission" date="2017-11" db="EMBL/GenBank/DDBJ databases">
        <authorList>
            <person name="Kracher B."/>
        </authorList>
    </citation>
    <scope>NUCLEOTIDE SEQUENCE [LARGE SCALE GENOMIC DNA]</scope>
    <source>
        <strain evidence="1 2">RACE1</strain>
    </source>
</reference>
<dbReference type="Proteomes" id="UP000275772">
    <property type="component" value="Unassembled WGS sequence"/>
</dbReference>
<organism evidence="1 2">
    <name type="scientific">Blumeria hordei</name>
    <name type="common">Barley powdery mildew</name>
    <name type="synonym">Blumeria graminis f. sp. hordei</name>
    <dbReference type="NCBI Taxonomy" id="2867405"/>
    <lineage>
        <taxon>Eukaryota</taxon>
        <taxon>Fungi</taxon>
        <taxon>Dikarya</taxon>
        <taxon>Ascomycota</taxon>
        <taxon>Pezizomycotina</taxon>
        <taxon>Leotiomycetes</taxon>
        <taxon>Erysiphales</taxon>
        <taxon>Erysiphaceae</taxon>
        <taxon>Blumeria</taxon>
    </lineage>
</organism>
<gene>
    <name evidence="1" type="ORF">BLGHR1_10467</name>
</gene>
<sequence length="298" mass="33341">MFTEQCSTKKRERQEFEEYSSGLVEHNNKRRRYDQFHQICPEPGRKITAPSSSAITSLSNPAAPITIRLASASEEKPIRTLTSSDIVIKESSNIGSLSLSHKNYTTQNFGAIKIEDDSHLTNTCEPLYQSHDLEMIEASSYQPNELYQKHTLSSSPCWNEPPVISTAPCAWVNKTSIVTHGPVHDSTSNPMVPGEVKLHFGPSSSVGKSHSRPDSILGRIKGMQMDSRKFSQYSTSNIMNVEKGIDQTKHSFCLPITDSNREPIATPKKKSFSMGFRADCEKCRLKVPGHFNHIVTER</sequence>
<evidence type="ECO:0000313" key="1">
    <source>
        <dbReference type="EMBL" id="SZE99735.1"/>
    </source>
</evidence>
<dbReference type="AlphaFoldDB" id="A0A383UIY7"/>
<accession>A0A383UIY7</accession>
<dbReference type="VEuPathDB" id="FungiDB:BLGHR1_10467"/>
<name>A0A383UIY7_BLUHO</name>
<evidence type="ECO:0000313" key="2">
    <source>
        <dbReference type="Proteomes" id="UP000275772"/>
    </source>
</evidence>